<organism evidence="1 2">
    <name type="scientific">Agitococcus lubricus</name>
    <dbReference type="NCBI Taxonomy" id="1077255"/>
    <lineage>
        <taxon>Bacteria</taxon>
        <taxon>Pseudomonadati</taxon>
        <taxon>Pseudomonadota</taxon>
        <taxon>Gammaproteobacteria</taxon>
        <taxon>Moraxellales</taxon>
        <taxon>Moraxellaceae</taxon>
        <taxon>Agitococcus</taxon>
    </lineage>
</organism>
<sequence>MNTIYKADSGCVPSTQEIHISLGAYG</sequence>
<dbReference type="EMBL" id="QAON01000064">
    <property type="protein sequence ID" value="PTQ84034.1"/>
    <property type="molecule type" value="Genomic_DNA"/>
</dbReference>
<gene>
    <name evidence="1" type="ORF">C8N29_1643</name>
</gene>
<dbReference type="Proteomes" id="UP000244223">
    <property type="component" value="Unassembled WGS sequence"/>
</dbReference>
<proteinExistence type="predicted"/>
<feature type="non-terminal residue" evidence="1">
    <location>
        <position position="26"/>
    </location>
</feature>
<accession>A0A2T5IJM4</accession>
<reference evidence="1 2" key="1">
    <citation type="submission" date="2018-04" db="EMBL/GenBank/DDBJ databases">
        <title>Genomic Encyclopedia of Archaeal and Bacterial Type Strains, Phase II (KMG-II): from individual species to whole genera.</title>
        <authorList>
            <person name="Goeker M."/>
        </authorList>
    </citation>
    <scope>NUCLEOTIDE SEQUENCE [LARGE SCALE GENOMIC DNA]</scope>
    <source>
        <strain evidence="1 2">DSM 5822</strain>
    </source>
</reference>
<evidence type="ECO:0000313" key="2">
    <source>
        <dbReference type="Proteomes" id="UP000244223"/>
    </source>
</evidence>
<protein>
    <submittedName>
        <fullName evidence="1">Uncharacterized protein</fullName>
    </submittedName>
</protein>
<dbReference type="AlphaFoldDB" id="A0A2T5IJM4"/>
<keyword evidence="2" id="KW-1185">Reference proteome</keyword>
<name>A0A2T5IJM4_9GAMM</name>
<evidence type="ECO:0000313" key="1">
    <source>
        <dbReference type="EMBL" id="PTQ84034.1"/>
    </source>
</evidence>
<comment type="caution">
    <text evidence="1">The sequence shown here is derived from an EMBL/GenBank/DDBJ whole genome shotgun (WGS) entry which is preliminary data.</text>
</comment>